<protein>
    <submittedName>
        <fullName evidence="1">Uncharacterized protein</fullName>
    </submittedName>
</protein>
<dbReference type="AlphaFoldDB" id="A0A2H0TD37"/>
<dbReference type="Proteomes" id="UP000231503">
    <property type="component" value="Unassembled WGS sequence"/>
</dbReference>
<evidence type="ECO:0000313" key="1">
    <source>
        <dbReference type="EMBL" id="PIR69462.1"/>
    </source>
</evidence>
<proteinExistence type="predicted"/>
<accession>A0A2H0TD37</accession>
<sequence>MTEQAQSVTIYSNGGGYYFVGTSKIKHVCDDFAPMMFTLPHNVESRHDLPDGVVRTIEDVVRVYFSKEEEILDPSTKFAIDYR</sequence>
<evidence type="ECO:0000313" key="2">
    <source>
        <dbReference type="Proteomes" id="UP000231503"/>
    </source>
</evidence>
<dbReference type="EMBL" id="PFCO01000006">
    <property type="protein sequence ID" value="PIR69462.1"/>
    <property type="molecule type" value="Genomic_DNA"/>
</dbReference>
<gene>
    <name evidence="1" type="ORF">COU47_02695</name>
</gene>
<reference evidence="2" key="1">
    <citation type="submission" date="2017-09" db="EMBL/GenBank/DDBJ databases">
        <title>Depth-based differentiation of microbial function through sediment-hosted aquifers and enrichment of novel symbionts in the deep terrestrial subsurface.</title>
        <authorList>
            <person name="Probst A.J."/>
            <person name="Ladd B."/>
            <person name="Jarett J.K."/>
            <person name="Geller-Mcgrath D.E."/>
            <person name="Sieber C.M.K."/>
            <person name="Emerson J.B."/>
            <person name="Anantharaman K."/>
            <person name="Thomas B.C."/>
            <person name="Malmstrom R."/>
            <person name="Stieglmeier M."/>
            <person name="Klingl A."/>
            <person name="Woyke T."/>
            <person name="Ryan C.M."/>
            <person name="Banfield J.F."/>
        </authorList>
    </citation>
    <scope>NUCLEOTIDE SEQUENCE [LARGE SCALE GENOMIC DNA]</scope>
</reference>
<comment type="caution">
    <text evidence="1">The sequence shown here is derived from an EMBL/GenBank/DDBJ whole genome shotgun (WGS) entry which is preliminary data.</text>
</comment>
<organism evidence="1 2">
    <name type="scientific">Candidatus Niyogibacteria bacterium CG10_big_fil_rev_8_21_14_0_10_46_36</name>
    <dbReference type="NCBI Taxonomy" id="1974726"/>
    <lineage>
        <taxon>Bacteria</taxon>
        <taxon>Candidatus Niyogiibacteriota</taxon>
    </lineage>
</organism>
<name>A0A2H0TD37_9BACT</name>